<protein>
    <recommendedName>
        <fullName evidence="3">RNA polymerase sigma-70 region 2 domain-containing protein</fullName>
    </recommendedName>
</protein>
<dbReference type="Proteomes" id="UP001596410">
    <property type="component" value="Unassembled WGS sequence"/>
</dbReference>
<proteinExistence type="predicted"/>
<name>A0ABW2EFG6_9BACI</name>
<dbReference type="EMBL" id="JBHSZV010000011">
    <property type="protein sequence ID" value="MFC7061080.1"/>
    <property type="molecule type" value="Genomic_DNA"/>
</dbReference>
<gene>
    <name evidence="1" type="ORF">ACFQIC_04275</name>
</gene>
<reference evidence="2" key="1">
    <citation type="journal article" date="2019" name="Int. J. Syst. Evol. Microbiol.">
        <title>The Global Catalogue of Microorganisms (GCM) 10K type strain sequencing project: providing services to taxonomists for standard genome sequencing and annotation.</title>
        <authorList>
            <consortium name="The Broad Institute Genomics Platform"/>
            <consortium name="The Broad Institute Genome Sequencing Center for Infectious Disease"/>
            <person name="Wu L."/>
            <person name="Ma J."/>
        </authorList>
    </citation>
    <scope>NUCLEOTIDE SEQUENCE [LARGE SCALE GENOMIC DNA]</scope>
    <source>
        <strain evidence="2">CGMCC 4.1621</strain>
    </source>
</reference>
<dbReference type="RefSeq" id="WP_204708830.1">
    <property type="nucleotide sequence ID" value="NZ_JBHSZV010000011.1"/>
</dbReference>
<evidence type="ECO:0000313" key="1">
    <source>
        <dbReference type="EMBL" id="MFC7061080.1"/>
    </source>
</evidence>
<organism evidence="1 2">
    <name type="scientific">Halobacillus seohaensis</name>
    <dbReference type="NCBI Taxonomy" id="447421"/>
    <lineage>
        <taxon>Bacteria</taxon>
        <taxon>Bacillati</taxon>
        <taxon>Bacillota</taxon>
        <taxon>Bacilli</taxon>
        <taxon>Bacillales</taxon>
        <taxon>Bacillaceae</taxon>
        <taxon>Halobacillus</taxon>
    </lineage>
</organism>
<sequence length="54" mass="6579">MKIDQQEQKLIQKVKKGNQRAFKKLYEAYSDYALRSFMNNVQLFQRFFKCIISI</sequence>
<evidence type="ECO:0008006" key="3">
    <source>
        <dbReference type="Google" id="ProtNLM"/>
    </source>
</evidence>
<evidence type="ECO:0000313" key="2">
    <source>
        <dbReference type="Proteomes" id="UP001596410"/>
    </source>
</evidence>
<accession>A0ABW2EFG6</accession>
<comment type="caution">
    <text evidence="1">The sequence shown here is derived from an EMBL/GenBank/DDBJ whole genome shotgun (WGS) entry which is preliminary data.</text>
</comment>
<keyword evidence="2" id="KW-1185">Reference proteome</keyword>